<keyword evidence="8 10" id="KW-0594">Phospholipid biosynthesis</keyword>
<keyword evidence="5 10" id="KW-1133">Transmembrane helix</keyword>
<keyword evidence="12" id="KW-1185">Reference proteome</keyword>
<feature type="transmembrane region" description="Helical" evidence="10">
    <location>
        <begin position="122"/>
        <end position="147"/>
    </location>
</feature>
<keyword evidence="7 10" id="KW-0472">Membrane</keyword>
<comment type="pathway">
    <text evidence="10">Lipid metabolism; phospholipid metabolism.</text>
</comment>
<dbReference type="EMBL" id="JBHSGB010000021">
    <property type="protein sequence ID" value="MFC4657086.1"/>
    <property type="molecule type" value="Genomic_DNA"/>
</dbReference>
<comment type="function">
    <text evidence="10">Catalyzes the transfer of an acyl group from acyl-phosphate (acyl-PO(4)) to glycerol-3-phosphate (G3P) to form lysophosphatidic acid (LPA). This enzyme utilizes acyl-phosphate as fatty acyl donor, but not acyl-CoA or acyl-ACP.</text>
</comment>
<evidence type="ECO:0000256" key="2">
    <source>
        <dbReference type="ARBA" id="ARBA00022516"/>
    </source>
</evidence>
<comment type="similarity">
    <text evidence="10">Belongs to the PlsY family.</text>
</comment>
<comment type="subunit">
    <text evidence="10">Probably interacts with PlsX.</text>
</comment>
<evidence type="ECO:0000256" key="10">
    <source>
        <dbReference type="HAMAP-Rule" id="MF_01043"/>
    </source>
</evidence>
<accession>A0ABV9JS36</accession>
<name>A0ABV9JS36_9GAMM</name>
<evidence type="ECO:0000256" key="6">
    <source>
        <dbReference type="ARBA" id="ARBA00023098"/>
    </source>
</evidence>
<dbReference type="HAMAP" id="MF_01043">
    <property type="entry name" value="PlsY"/>
    <property type="match status" value="1"/>
</dbReference>
<keyword evidence="3 10" id="KW-0808">Transferase</keyword>
<dbReference type="EC" id="2.3.1.275" evidence="10"/>
<protein>
    <recommendedName>
        <fullName evidence="10">Glycerol-3-phosphate acyltransferase</fullName>
    </recommendedName>
    <alternativeName>
        <fullName evidence="10">Acyl-PO4 G3P acyltransferase</fullName>
    </alternativeName>
    <alternativeName>
        <fullName evidence="10">Acyl-phosphate--glycerol-3-phosphate acyltransferase</fullName>
    </alternativeName>
    <alternativeName>
        <fullName evidence="10">G3P acyltransferase</fullName>
        <shortName evidence="10">GPAT</shortName>
        <ecNumber evidence="10">2.3.1.275</ecNumber>
    </alternativeName>
    <alternativeName>
        <fullName evidence="10">Lysophosphatidic acid synthase</fullName>
        <shortName evidence="10">LPA synthase</shortName>
    </alternativeName>
</protein>
<keyword evidence="1 10" id="KW-1003">Cell membrane</keyword>
<comment type="caution">
    <text evidence="11">The sequence shown here is derived from an EMBL/GenBank/DDBJ whole genome shotgun (WGS) entry which is preliminary data.</text>
</comment>
<evidence type="ECO:0000313" key="11">
    <source>
        <dbReference type="EMBL" id="MFC4657086.1"/>
    </source>
</evidence>
<keyword evidence="2 10" id="KW-0444">Lipid biosynthesis</keyword>
<evidence type="ECO:0000256" key="7">
    <source>
        <dbReference type="ARBA" id="ARBA00023136"/>
    </source>
</evidence>
<feature type="transmembrane region" description="Helical" evidence="10">
    <location>
        <begin position="6"/>
        <end position="25"/>
    </location>
</feature>
<dbReference type="GO" id="GO:0004366">
    <property type="term" value="F:glycerol-3-phosphate O-acyltransferase activity"/>
    <property type="evidence" value="ECO:0007669"/>
    <property type="project" value="UniProtKB-EC"/>
</dbReference>
<evidence type="ECO:0000256" key="8">
    <source>
        <dbReference type="ARBA" id="ARBA00023209"/>
    </source>
</evidence>
<feature type="transmembrane region" description="Helical" evidence="10">
    <location>
        <begin position="153"/>
        <end position="175"/>
    </location>
</feature>
<dbReference type="PANTHER" id="PTHR30309">
    <property type="entry name" value="INNER MEMBRANE PROTEIN YGIH"/>
    <property type="match status" value="1"/>
</dbReference>
<dbReference type="PANTHER" id="PTHR30309:SF0">
    <property type="entry name" value="GLYCEROL-3-PHOSPHATE ACYLTRANSFERASE-RELATED"/>
    <property type="match status" value="1"/>
</dbReference>
<evidence type="ECO:0000256" key="4">
    <source>
        <dbReference type="ARBA" id="ARBA00022692"/>
    </source>
</evidence>
<dbReference type="RefSeq" id="WP_377336761.1">
    <property type="nucleotide sequence ID" value="NZ_JBHSGB010000021.1"/>
</dbReference>
<feature type="transmembrane region" description="Helical" evidence="10">
    <location>
        <begin position="80"/>
        <end position="102"/>
    </location>
</feature>
<dbReference type="InterPro" id="IPR003811">
    <property type="entry name" value="G3P_acylTferase_PlsY"/>
</dbReference>
<evidence type="ECO:0000256" key="5">
    <source>
        <dbReference type="ARBA" id="ARBA00022989"/>
    </source>
</evidence>
<evidence type="ECO:0000313" key="12">
    <source>
        <dbReference type="Proteomes" id="UP001595962"/>
    </source>
</evidence>
<dbReference type="SMART" id="SM01207">
    <property type="entry name" value="G3P_acyltransf"/>
    <property type="match status" value="1"/>
</dbReference>
<comment type="catalytic activity">
    <reaction evidence="10">
        <text>an acyl phosphate + sn-glycerol 3-phosphate = a 1-acyl-sn-glycero-3-phosphate + phosphate</text>
        <dbReference type="Rhea" id="RHEA:34075"/>
        <dbReference type="ChEBI" id="CHEBI:43474"/>
        <dbReference type="ChEBI" id="CHEBI:57597"/>
        <dbReference type="ChEBI" id="CHEBI:57970"/>
        <dbReference type="ChEBI" id="CHEBI:59918"/>
        <dbReference type="EC" id="2.3.1.275"/>
    </reaction>
</comment>
<reference evidence="12" key="1">
    <citation type="journal article" date="2019" name="Int. J. Syst. Evol. Microbiol.">
        <title>The Global Catalogue of Microorganisms (GCM) 10K type strain sequencing project: providing services to taxonomists for standard genome sequencing and annotation.</title>
        <authorList>
            <consortium name="The Broad Institute Genomics Platform"/>
            <consortium name="The Broad Institute Genome Sequencing Center for Infectious Disease"/>
            <person name="Wu L."/>
            <person name="Ma J."/>
        </authorList>
    </citation>
    <scope>NUCLEOTIDE SEQUENCE [LARGE SCALE GENOMIC DNA]</scope>
    <source>
        <strain evidence="12">DT28</strain>
    </source>
</reference>
<evidence type="ECO:0000256" key="3">
    <source>
        <dbReference type="ARBA" id="ARBA00022679"/>
    </source>
</evidence>
<dbReference type="Proteomes" id="UP001595962">
    <property type="component" value="Unassembled WGS sequence"/>
</dbReference>
<dbReference type="NCBIfam" id="TIGR00023">
    <property type="entry name" value="glycerol-3-phosphate 1-O-acyltransferase PlsY"/>
    <property type="match status" value="1"/>
</dbReference>
<keyword evidence="4 10" id="KW-0812">Transmembrane</keyword>
<keyword evidence="6 10" id="KW-0443">Lipid metabolism</keyword>
<evidence type="ECO:0000256" key="1">
    <source>
        <dbReference type="ARBA" id="ARBA00022475"/>
    </source>
</evidence>
<keyword evidence="9 10" id="KW-1208">Phospholipid metabolism</keyword>
<proteinExistence type="inferred from homology"/>
<evidence type="ECO:0000256" key="9">
    <source>
        <dbReference type="ARBA" id="ARBA00023264"/>
    </source>
</evidence>
<dbReference type="Pfam" id="PF02660">
    <property type="entry name" value="G3P_acyltransf"/>
    <property type="match status" value="1"/>
</dbReference>
<organism evidence="11 12">
    <name type="scientific">Rheinheimera marina</name>
    <dbReference type="NCBI Taxonomy" id="1774958"/>
    <lineage>
        <taxon>Bacteria</taxon>
        <taxon>Pseudomonadati</taxon>
        <taxon>Pseudomonadota</taxon>
        <taxon>Gammaproteobacteria</taxon>
        <taxon>Chromatiales</taxon>
        <taxon>Chromatiaceae</taxon>
        <taxon>Rheinheimera</taxon>
    </lineage>
</organism>
<gene>
    <name evidence="10 11" type="primary">plsY</name>
    <name evidence="11" type="ORF">ACFO3I_18915</name>
</gene>
<comment type="subcellular location">
    <subcellularLocation>
        <location evidence="10">Cell membrane</location>
        <topology evidence="10">Multi-pass membrane protein</topology>
    </subcellularLocation>
</comment>
<feature type="transmembrane region" description="Helical" evidence="10">
    <location>
        <begin position="46"/>
        <end position="68"/>
    </location>
</feature>
<sequence>MTPTIAAMMLAAYLSGSISSAILVSRIFRLPDPRTHGSGNPGATNVLRLGGAVPAVLVLVFDVLKGTIPVWGSYFLNIEAFYLGMIAICACLGHIFPLFFGFKGGKAVATAFGSMMPIGLDLAGLLISTWMMLVGATGYSSLAAIVTVSLAPIFTWFIKPLYTIPVSMLSLLIILRHKDNIIRLWHGEESKVWNKGRKKTKKPTESAPD</sequence>
<keyword evidence="11" id="KW-0012">Acyltransferase</keyword>